<dbReference type="EMBL" id="QGGO01000009">
    <property type="protein sequence ID" value="PWK26895.1"/>
    <property type="molecule type" value="Genomic_DNA"/>
</dbReference>
<evidence type="ECO:0000256" key="6">
    <source>
        <dbReference type="SAM" id="SignalP"/>
    </source>
</evidence>
<comment type="subcellular location">
    <subcellularLocation>
        <location evidence="1">Secreted</location>
    </subcellularLocation>
</comment>
<evidence type="ECO:0000256" key="2">
    <source>
        <dbReference type="ARBA" id="ARBA00022525"/>
    </source>
</evidence>
<dbReference type="InterPro" id="IPR053180">
    <property type="entry name" value="Ca-binding_acidic-repeat"/>
</dbReference>
<dbReference type="Proteomes" id="UP000245489">
    <property type="component" value="Unassembled WGS sequence"/>
</dbReference>
<dbReference type="Gene3D" id="2.60.40.3440">
    <property type="match status" value="2"/>
</dbReference>
<evidence type="ECO:0008006" key="9">
    <source>
        <dbReference type="Google" id="ProtNLM"/>
    </source>
</evidence>
<keyword evidence="2" id="KW-0964">Secreted</keyword>
<evidence type="ECO:0000313" key="7">
    <source>
        <dbReference type="EMBL" id="PWK26895.1"/>
    </source>
</evidence>
<feature type="compositionally biased region" description="Basic and acidic residues" evidence="5">
    <location>
        <begin position="325"/>
        <end position="334"/>
    </location>
</feature>
<feature type="compositionally biased region" description="Basic and acidic residues" evidence="5">
    <location>
        <begin position="303"/>
        <end position="314"/>
    </location>
</feature>
<evidence type="ECO:0000256" key="4">
    <source>
        <dbReference type="ARBA" id="ARBA00022837"/>
    </source>
</evidence>
<dbReference type="PANTHER" id="PTHR37467:SF1">
    <property type="entry name" value="EXPORTED CALCIUM-BINDING GLYCOPROTEIN"/>
    <property type="match status" value="1"/>
</dbReference>
<evidence type="ECO:0000313" key="8">
    <source>
        <dbReference type="Proteomes" id="UP000245489"/>
    </source>
</evidence>
<evidence type="ECO:0000256" key="5">
    <source>
        <dbReference type="SAM" id="MobiDB-lite"/>
    </source>
</evidence>
<sequence>MKSPFYIIKSWCLALLLSFLALAQAGFAQNVKLFVRSKAASPNVYEVGMIASGSYSNVYFNTGQVTLKAPKSGMAFCSVNTKIGDWGGATSVINNTNPNTTATPYFTTVRNATASSVALPDDYFIIGKTSSPLAVNISANTEYILFELSVCPGTCSGTLSLYENGVDTWNGSDLSYNVGQSISLDGIDQYQANDNTRGTANCSVLLADTDGDGLTDTQELALGTNPNDLDSDDDGISDGDEVNGTGPLTASIKTNPLLADTDGDGIKDGTEVGVVTPIADPDGAGPLLGTNVGAGNFIVDADPTTKTDPTKADTDGDGLSDGIEDTNKNGRIDAGDTNPLVIDTDGDGLLDGAEDANHNGIVDSGETDPRVFDAVSPTCEVSYFIRTKTGSTNVFEVGMISPNTYSNVYFNTGQVTFKAPKGTAGKQLSICNVDTKIGDWGGATTTANNTNPSVTSTAYFTTVRNATGISGALPDDYFIVGKTATPVLQNVTPNTEYILFEMTGCPNSCTGDLQLYENQGKVNADAWTGTDLNYNPGEEVSFDGVDRYCGNVQRGAATCTDPVLLTDTDGDGVPDSQELIDGTSITNSCSFVLAHQNTAPTTAWNIADCDGDGVTNGKEKIDGTDPLNMCSFIQSSQTLTPSVAWNSADCDSDGNPNISDPNKGTATATNDALNAPLGIPSVVNVLANDDFLAGANLSITQTGGTAAGTVAFNPLTGMMTYTPTAAEAGSTVTVVYQVCKNTPLPQVCASATVSIQVGPAPTCEISLFVRTKVGTTNTFEVGMISPNTYNNVYFNTGQVTIKAPKGVGGKQFSICNINTKIGDWGGATSVANNTNPNTASTALFTSIRTATASATALPDDYFVIGKSSAPVLQNITPNTEYVLFEMTGCPNTCTGDLKLYENQGSATPDTWTGTDLSYNPGQAISFDGVDRYCSNVLRGAATCLNVDNPLAINDINITPKNTATTGNILTNDNKGSLPLTITVLTPAANGTFTLGTAGAYTYTPNSNFVGKDSVRYQICNNQTPAVCDQAWVYITVTDAPSATPTNPPIAMADVNQTLVNTPVSGTVANNDSDPDAGQILSFTKLTNPSNGTVTFNATTGAYTYTPNNGFVGTDIFTYKACDNGSPVQCASTNVTIKVTPDNSAGGNIKPVANDDVYTTGKGVGVNGNISLNDHDANTGQTLSYTTVSLPSNGIVSVNSDGTFSYAPNATFVGTDVFLYKVCDNGSPAMCDTATVYINITDPLNTVCVTFSLKAILEGPLNSVSGLMSTFLNTRGLLPGQTPVGINGVATPNGQPYSTAPWNYSGTEAMPIGGYPSNVVDWVLVSLRTDSLTSTPVFRAAGLLREDGTITFVSPCFSIPNGSYYILVEHRNHMGVMSDKKVTVTSGTLTYDFTVRDSYAHTNPPSYGQKLVGTKYVLYAGDPKKALTNDNFDINAADSNLWKGQSGIFDRYMYGDYNFDADVNNADNTLWKVNNGRFSGVVH</sequence>
<organism evidence="7 8">
    <name type="scientific">Arcicella aurantiaca</name>
    <dbReference type="NCBI Taxonomy" id="591202"/>
    <lineage>
        <taxon>Bacteria</taxon>
        <taxon>Pseudomonadati</taxon>
        <taxon>Bacteroidota</taxon>
        <taxon>Cytophagia</taxon>
        <taxon>Cytophagales</taxon>
        <taxon>Flectobacillaceae</taxon>
        <taxon>Arcicella</taxon>
    </lineage>
</organism>
<accession>A0A316E837</accession>
<gene>
    <name evidence="7" type="ORF">LV89_02101</name>
</gene>
<evidence type="ECO:0000256" key="3">
    <source>
        <dbReference type="ARBA" id="ARBA00022729"/>
    </source>
</evidence>
<comment type="caution">
    <text evidence="7">The sequence shown here is derived from an EMBL/GenBank/DDBJ whole genome shotgun (WGS) entry which is preliminary data.</text>
</comment>
<feature type="chain" id="PRO_5016392311" description="Gliding motility-associated-like protein" evidence="6">
    <location>
        <begin position="24"/>
        <end position="1482"/>
    </location>
</feature>
<dbReference type="OrthoDB" id="9805017at2"/>
<dbReference type="RefSeq" id="WP_158279561.1">
    <property type="nucleotide sequence ID" value="NZ_QGGO01000009.1"/>
</dbReference>
<dbReference type="Pfam" id="PF17963">
    <property type="entry name" value="Big_9"/>
    <property type="match status" value="3"/>
</dbReference>
<name>A0A316E837_9BACT</name>
<feature type="compositionally biased region" description="Acidic residues" evidence="5">
    <location>
        <begin position="229"/>
        <end position="241"/>
    </location>
</feature>
<dbReference type="PANTHER" id="PTHR37467">
    <property type="entry name" value="EXPORTED CALCIUM-BINDING GLYCOPROTEIN-RELATED"/>
    <property type="match status" value="1"/>
</dbReference>
<feature type="compositionally biased region" description="Acidic residues" evidence="5">
    <location>
        <begin position="315"/>
        <end position="324"/>
    </location>
</feature>
<proteinExistence type="predicted"/>
<keyword evidence="8" id="KW-1185">Reference proteome</keyword>
<keyword evidence="4" id="KW-0106">Calcium</keyword>
<keyword evidence="3 6" id="KW-0732">Signal</keyword>
<feature type="signal peptide" evidence="6">
    <location>
        <begin position="1"/>
        <end position="23"/>
    </location>
</feature>
<dbReference type="Pfam" id="PF18884">
    <property type="entry name" value="TSP3_bac"/>
    <property type="match status" value="6"/>
</dbReference>
<protein>
    <recommendedName>
        <fullName evidence="9">Gliding motility-associated-like protein</fullName>
    </recommendedName>
</protein>
<dbReference type="Gene3D" id="2.60.40.2810">
    <property type="match status" value="1"/>
</dbReference>
<dbReference type="InterPro" id="IPR059100">
    <property type="entry name" value="TSP3_bac"/>
</dbReference>
<dbReference type="CDD" id="cd11304">
    <property type="entry name" value="Cadherin_repeat"/>
    <property type="match status" value="1"/>
</dbReference>
<feature type="region of interest" description="Disordered" evidence="5">
    <location>
        <begin position="300"/>
        <end position="340"/>
    </location>
</feature>
<evidence type="ECO:0000256" key="1">
    <source>
        <dbReference type="ARBA" id="ARBA00004613"/>
    </source>
</evidence>
<dbReference type="NCBIfam" id="NF012211">
    <property type="entry name" value="tand_rpt_95"/>
    <property type="match status" value="3"/>
</dbReference>
<reference evidence="7 8" key="1">
    <citation type="submission" date="2018-05" db="EMBL/GenBank/DDBJ databases">
        <title>Genomic Encyclopedia of Archaeal and Bacterial Type Strains, Phase II (KMG-II): from individual species to whole genera.</title>
        <authorList>
            <person name="Goeker M."/>
        </authorList>
    </citation>
    <scope>NUCLEOTIDE SEQUENCE [LARGE SCALE GENOMIC DNA]</scope>
    <source>
        <strain evidence="7 8">DSM 22214</strain>
    </source>
</reference>
<feature type="region of interest" description="Disordered" evidence="5">
    <location>
        <begin position="222"/>
        <end position="265"/>
    </location>
</feature>